<feature type="region of interest" description="Disordered" evidence="1">
    <location>
        <begin position="139"/>
        <end position="174"/>
    </location>
</feature>
<proteinExistence type="predicted"/>
<evidence type="ECO:0000313" key="2">
    <source>
        <dbReference type="EMBL" id="CAB4969707.1"/>
    </source>
</evidence>
<dbReference type="EMBL" id="CAFBNE010000179">
    <property type="protein sequence ID" value="CAB4969707.1"/>
    <property type="molecule type" value="Genomic_DNA"/>
</dbReference>
<evidence type="ECO:0000256" key="1">
    <source>
        <dbReference type="SAM" id="MobiDB-lite"/>
    </source>
</evidence>
<reference evidence="2" key="1">
    <citation type="submission" date="2020-05" db="EMBL/GenBank/DDBJ databases">
        <authorList>
            <person name="Chiriac C."/>
            <person name="Salcher M."/>
            <person name="Ghai R."/>
            <person name="Kavagutti S V."/>
        </authorList>
    </citation>
    <scope>NUCLEOTIDE SEQUENCE</scope>
</reference>
<dbReference type="AlphaFoldDB" id="A0A6J7LNG3"/>
<name>A0A6J7LNG3_9ZZZZ</name>
<accession>A0A6J7LNG3</accession>
<gene>
    <name evidence="2" type="ORF">UFOPK3772_03263</name>
</gene>
<protein>
    <submittedName>
        <fullName evidence="2">Unannotated protein</fullName>
    </submittedName>
</protein>
<sequence length="377" mass="41613">MTYALYPDEWPMHMIRLRLDRSDRHLFTELLTHCTRNLTDGLIDVPLTLVTDHADADEAVSRLIAAGLVDRHPQGLVIAQEFLQHQRTKARVEDDRAKNRAYQDAYRERGRLHGIGDHRKCTKGCPNQGIDLRKALTHGLSKEDQSNPLSLLSDPKGGEREEIQGSSDGPLALTRRGTASDHMEIHVFVDYERTGVCQVCDMPKSNKRHQQDIPAGILRAARVLAEHGVAAKATEIHNDGEPYWDVVAANPDWGVLLSTDNGGKDLRINWAELRIPAARLGIPDTEFVTEWDDAKEAKWAAYVAPFLGQLNGMAKATLAEGVFVDEGDLLITVLPGARTHDADITDDLPVLLGLVPIAYAQKYPASTVAISLPAEPS</sequence>
<organism evidence="2">
    <name type="scientific">freshwater metagenome</name>
    <dbReference type="NCBI Taxonomy" id="449393"/>
    <lineage>
        <taxon>unclassified sequences</taxon>
        <taxon>metagenomes</taxon>
        <taxon>ecological metagenomes</taxon>
    </lineage>
</organism>